<keyword evidence="4 7" id="KW-0560">Oxidoreductase</keyword>
<proteinExistence type="inferred from homology"/>
<dbReference type="PRINTS" id="PR00465">
    <property type="entry name" value="EP450IV"/>
</dbReference>
<dbReference type="GO" id="GO:0005506">
    <property type="term" value="F:iron ion binding"/>
    <property type="evidence" value="ECO:0007669"/>
    <property type="project" value="InterPro"/>
</dbReference>
<feature type="binding site" description="axial binding residue" evidence="6">
    <location>
        <position position="389"/>
    </location>
    <ligand>
        <name>heme</name>
        <dbReference type="ChEBI" id="CHEBI:30413"/>
    </ligand>
    <ligandPart>
        <name>Fe</name>
        <dbReference type="ChEBI" id="CHEBI:18248"/>
    </ligandPart>
</feature>
<dbReference type="GeneID" id="28826919"/>
<dbReference type="Gene3D" id="1.10.630.10">
    <property type="entry name" value="Cytochrome P450"/>
    <property type="match status" value="1"/>
</dbReference>
<dbReference type="PROSITE" id="PS00086">
    <property type="entry name" value="CYTOCHROME_P450"/>
    <property type="match status" value="1"/>
</dbReference>
<name>A0A132BAI3_MOLSC</name>
<dbReference type="Pfam" id="PF00067">
    <property type="entry name" value="p450"/>
    <property type="match status" value="1"/>
</dbReference>
<dbReference type="AlphaFoldDB" id="A0A132BAI3"/>
<evidence type="ECO:0000256" key="1">
    <source>
        <dbReference type="ARBA" id="ARBA00001971"/>
    </source>
</evidence>
<keyword evidence="5 6" id="KW-0408">Iron</keyword>
<evidence type="ECO:0000313" key="9">
    <source>
        <dbReference type="Proteomes" id="UP000070700"/>
    </source>
</evidence>
<comment type="cofactor">
    <cofactor evidence="1 6">
        <name>heme</name>
        <dbReference type="ChEBI" id="CHEBI:30413"/>
    </cofactor>
</comment>
<reference evidence="8 9" key="1">
    <citation type="submission" date="2015-10" db="EMBL/GenBank/DDBJ databases">
        <title>Full genome of DAOMC 229536 Phialocephala scopiformis, a fungal endophyte of spruce producing the potent anti-insectan compound rugulosin.</title>
        <authorList>
            <consortium name="DOE Joint Genome Institute"/>
            <person name="Walker A.K."/>
            <person name="Frasz S.L."/>
            <person name="Seifert K.A."/>
            <person name="Miller J.D."/>
            <person name="Mondo S.J."/>
            <person name="Labutti K."/>
            <person name="Lipzen A."/>
            <person name="Dockter R."/>
            <person name="Kennedy M."/>
            <person name="Grigoriev I.V."/>
            <person name="Spatafora J.W."/>
        </authorList>
    </citation>
    <scope>NUCLEOTIDE SEQUENCE [LARGE SCALE GENOMIC DNA]</scope>
    <source>
        <strain evidence="8 9">CBS 120377</strain>
    </source>
</reference>
<evidence type="ECO:0000256" key="6">
    <source>
        <dbReference type="PIRSR" id="PIRSR602403-1"/>
    </source>
</evidence>
<keyword evidence="3 6" id="KW-0479">Metal-binding</keyword>
<keyword evidence="7" id="KW-0503">Monooxygenase</keyword>
<dbReference type="PANTHER" id="PTHR46206">
    <property type="entry name" value="CYTOCHROME P450"/>
    <property type="match status" value="1"/>
</dbReference>
<dbReference type="SUPFAM" id="SSF48264">
    <property type="entry name" value="Cytochrome P450"/>
    <property type="match status" value="1"/>
</dbReference>
<dbReference type="InterPro" id="IPR002403">
    <property type="entry name" value="Cyt_P450_E_grp-IV"/>
</dbReference>
<dbReference type="GO" id="GO:0020037">
    <property type="term" value="F:heme binding"/>
    <property type="evidence" value="ECO:0007669"/>
    <property type="project" value="InterPro"/>
</dbReference>
<protein>
    <submittedName>
        <fullName evidence="8">Cytochrome P450</fullName>
    </submittedName>
</protein>
<dbReference type="InterPro" id="IPR001128">
    <property type="entry name" value="Cyt_P450"/>
</dbReference>
<dbReference type="STRING" id="149040.A0A132BAI3"/>
<comment type="similarity">
    <text evidence="2 7">Belongs to the cytochrome P450 family.</text>
</comment>
<sequence length="448" mass="50720">MSVILYVAVIAVGAWLLYFKRASSPPKLDLPYLEFEGDNSASRYKTESESILRRGYGKRGTYYGIDLGTFYLIEPLQRACAAAYAKEMPPCSEWTSVLPYPLLIKIFASMSACAIVGPKLDGLDSEWQRLSMDYVSAALSAPSKVRAKYPRWLYWLSQYINDGVKTMWKHRSRARELLTPVLQSRIDATAELKAKGVKKHKGARKYEDGVQWLLDAHTAQGKVLTPDQLAQDLLVIMTASIHSTSGACLANIFDMLEHPEALSDVTQEILLVQSKLPGGVWTRKALGDLRLLDSFMRESARVHALTQYTSAQRIPTSTWKFKDGLEIPSGFTMAFPSYHHGFDPAIHPHPDTFDAYRHLRKRQESDTHKFHFASVSEDMLNWGTGRHACPGRFFAQETLKLLIIHLLTHYEFRYAEGTEEMPRFLPSNLFIVPNPALPLLFKECKVSL</sequence>
<evidence type="ECO:0000256" key="4">
    <source>
        <dbReference type="ARBA" id="ARBA00023002"/>
    </source>
</evidence>
<dbReference type="OrthoDB" id="1844152at2759"/>
<evidence type="ECO:0000256" key="5">
    <source>
        <dbReference type="ARBA" id="ARBA00023004"/>
    </source>
</evidence>
<dbReference type="GO" id="GO:0016705">
    <property type="term" value="F:oxidoreductase activity, acting on paired donors, with incorporation or reduction of molecular oxygen"/>
    <property type="evidence" value="ECO:0007669"/>
    <property type="project" value="InterPro"/>
</dbReference>
<accession>A0A132BAI3</accession>
<evidence type="ECO:0000256" key="7">
    <source>
        <dbReference type="RuleBase" id="RU000461"/>
    </source>
</evidence>
<dbReference type="CDD" id="cd11041">
    <property type="entry name" value="CYP503A1-like"/>
    <property type="match status" value="1"/>
</dbReference>
<dbReference type="GO" id="GO:0004497">
    <property type="term" value="F:monooxygenase activity"/>
    <property type="evidence" value="ECO:0007669"/>
    <property type="project" value="UniProtKB-KW"/>
</dbReference>
<organism evidence="8 9">
    <name type="scientific">Mollisia scopiformis</name>
    <name type="common">Conifer needle endophyte fungus</name>
    <name type="synonym">Phialocephala scopiformis</name>
    <dbReference type="NCBI Taxonomy" id="149040"/>
    <lineage>
        <taxon>Eukaryota</taxon>
        <taxon>Fungi</taxon>
        <taxon>Dikarya</taxon>
        <taxon>Ascomycota</taxon>
        <taxon>Pezizomycotina</taxon>
        <taxon>Leotiomycetes</taxon>
        <taxon>Helotiales</taxon>
        <taxon>Mollisiaceae</taxon>
        <taxon>Mollisia</taxon>
    </lineage>
</organism>
<evidence type="ECO:0000256" key="2">
    <source>
        <dbReference type="ARBA" id="ARBA00010617"/>
    </source>
</evidence>
<dbReference type="Proteomes" id="UP000070700">
    <property type="component" value="Unassembled WGS sequence"/>
</dbReference>
<keyword evidence="6 7" id="KW-0349">Heme</keyword>
<dbReference type="KEGG" id="psco:LY89DRAFT_701413"/>
<dbReference type="EMBL" id="KQ947432">
    <property type="protein sequence ID" value="KUJ09391.1"/>
    <property type="molecule type" value="Genomic_DNA"/>
</dbReference>
<evidence type="ECO:0000313" key="8">
    <source>
        <dbReference type="EMBL" id="KUJ09391.1"/>
    </source>
</evidence>
<dbReference type="InterPro" id="IPR017972">
    <property type="entry name" value="Cyt_P450_CS"/>
</dbReference>
<keyword evidence="9" id="KW-1185">Reference proteome</keyword>
<gene>
    <name evidence="8" type="ORF">LY89DRAFT_701413</name>
</gene>
<dbReference type="RefSeq" id="XP_018063746.1">
    <property type="nucleotide sequence ID" value="XM_018217193.1"/>
</dbReference>
<dbReference type="InterPro" id="IPR036396">
    <property type="entry name" value="Cyt_P450_sf"/>
</dbReference>
<dbReference type="InParanoid" id="A0A132BAI3"/>
<evidence type="ECO:0000256" key="3">
    <source>
        <dbReference type="ARBA" id="ARBA00022723"/>
    </source>
</evidence>